<sequence>MEQPAHHGLNAVQNPLRRLLFLICPGGYSFVQQYPTVLARLATWARLVCVTSEDDFVSKWNVWINDPTYRVAGFVLVDGAIFQPMCQSLMQRLIELPRRIIPYQRPLTPSTPGNTRQYDQTPNPDFRYAVALNAALWAGSHPTAFNHWLAETWQIEWEVMPGVSAAAAEFSLGRVARETGDLIVDAWFGGAFESRAVFVTGLSENPIGIRNCDSVLQTSEDVLLRTREEADAEYQARMAAPQTTTDRPAWDSGVLYPDVEPIYTRSTDEEPVTYLMRPLQQPPRRRRREGGGECPRILREHYAATLNISVLVGSSHRAVAFIGVIDDIPEVGGLILDVCNVHDGVIQWIAPEFPVSEARDEPPVAEHETVW</sequence>
<evidence type="ECO:0000313" key="1">
    <source>
        <dbReference type="EMBL" id="PYI28352.1"/>
    </source>
</evidence>
<reference evidence="1 2" key="1">
    <citation type="submission" date="2018-02" db="EMBL/GenBank/DDBJ databases">
        <title>The genomes of Aspergillus section Nigri reveals drivers in fungal speciation.</title>
        <authorList>
            <consortium name="DOE Joint Genome Institute"/>
            <person name="Vesth T.C."/>
            <person name="Nybo J."/>
            <person name="Theobald S."/>
            <person name="Brandl J."/>
            <person name="Frisvad J.C."/>
            <person name="Nielsen K.F."/>
            <person name="Lyhne E.K."/>
            <person name="Kogle M.E."/>
            <person name="Kuo A."/>
            <person name="Riley R."/>
            <person name="Clum A."/>
            <person name="Nolan M."/>
            <person name="Lipzen A."/>
            <person name="Salamov A."/>
            <person name="Henrissat B."/>
            <person name="Wiebenga A."/>
            <person name="De vries R.P."/>
            <person name="Grigoriev I.V."/>
            <person name="Mortensen U.H."/>
            <person name="Andersen M.R."/>
            <person name="Baker S.E."/>
        </authorList>
    </citation>
    <scope>NUCLEOTIDE SEQUENCE [LARGE SCALE GENOMIC DNA]</scope>
    <source>
        <strain evidence="1 2">CBS 114.80</strain>
    </source>
</reference>
<gene>
    <name evidence="1" type="ORF">BP00DRAFT_418162</name>
</gene>
<dbReference type="EMBL" id="KZ825550">
    <property type="protein sequence ID" value="PYI28352.1"/>
    <property type="molecule type" value="Genomic_DNA"/>
</dbReference>
<dbReference type="Proteomes" id="UP000248817">
    <property type="component" value="Unassembled WGS sequence"/>
</dbReference>
<dbReference type="AlphaFoldDB" id="A0A2V5I015"/>
<proteinExistence type="predicted"/>
<evidence type="ECO:0000313" key="2">
    <source>
        <dbReference type="Proteomes" id="UP000248817"/>
    </source>
</evidence>
<organism evidence="1 2">
    <name type="scientific">Aspergillus indologenus CBS 114.80</name>
    <dbReference type="NCBI Taxonomy" id="1450541"/>
    <lineage>
        <taxon>Eukaryota</taxon>
        <taxon>Fungi</taxon>
        <taxon>Dikarya</taxon>
        <taxon>Ascomycota</taxon>
        <taxon>Pezizomycotina</taxon>
        <taxon>Eurotiomycetes</taxon>
        <taxon>Eurotiomycetidae</taxon>
        <taxon>Eurotiales</taxon>
        <taxon>Aspergillaceae</taxon>
        <taxon>Aspergillus</taxon>
        <taxon>Aspergillus subgen. Circumdati</taxon>
    </lineage>
</organism>
<protein>
    <submittedName>
        <fullName evidence="1">Uncharacterized protein</fullName>
    </submittedName>
</protein>
<name>A0A2V5I015_9EURO</name>
<keyword evidence="2" id="KW-1185">Reference proteome</keyword>
<accession>A0A2V5I015</accession>